<evidence type="ECO:0000256" key="1">
    <source>
        <dbReference type="SAM" id="MobiDB-lite"/>
    </source>
</evidence>
<dbReference type="Proteomes" id="UP000236447">
    <property type="component" value="Chromosome"/>
</dbReference>
<dbReference type="EMBL" id="CP010725">
    <property type="protein sequence ID" value="AUQ98103.1"/>
    <property type="molecule type" value="Genomic_DNA"/>
</dbReference>
<name>A0A2I7K6B2_9RHOB</name>
<sequence length="126" mass="13099">MISSVSVTVGKKTHKLKCSTLAMADLEEARGENFDVILNQLIVGNQGVKAIIAAWAALLNDGKGVPTEDAAAVLDDLGGYAVAAPYLAQALNKAFPMLQLKTDADDGEDESAEGGDDEGNEVPPVE</sequence>
<gene>
    <name evidence="2" type="ORF">PhaeoP88_00707</name>
</gene>
<accession>A0A2I7K6B2</accession>
<evidence type="ECO:0008006" key="4">
    <source>
        <dbReference type="Google" id="ProtNLM"/>
    </source>
</evidence>
<reference evidence="2 3" key="1">
    <citation type="journal article" date="2017" name="Front. Microbiol.">
        <title>Phaeobacter piscinae sp. nov., a species of the Roseobacter group and potential aquaculture probiont.</title>
        <authorList>
            <person name="Sonnenschein E.C."/>
            <person name="Phippen C.B.W."/>
            <person name="Nielsen K.F."/>
            <person name="Mateiu R.V."/>
            <person name="Melchiorsen J."/>
            <person name="Gram L."/>
            <person name="Overmann J."/>
            <person name="Freese H.M."/>
        </authorList>
    </citation>
    <scope>NUCLEOTIDE SEQUENCE [LARGE SCALE GENOMIC DNA]</scope>
    <source>
        <strain evidence="2 3">P88</strain>
    </source>
</reference>
<organism evidence="2 3">
    <name type="scientific">Phaeobacter inhibens</name>
    <dbReference type="NCBI Taxonomy" id="221822"/>
    <lineage>
        <taxon>Bacteria</taxon>
        <taxon>Pseudomonadati</taxon>
        <taxon>Pseudomonadota</taxon>
        <taxon>Alphaproteobacteria</taxon>
        <taxon>Rhodobacterales</taxon>
        <taxon>Roseobacteraceae</taxon>
        <taxon>Phaeobacter</taxon>
    </lineage>
</organism>
<evidence type="ECO:0000313" key="2">
    <source>
        <dbReference type="EMBL" id="AUQ98103.1"/>
    </source>
</evidence>
<dbReference type="RefSeq" id="WP_123618974.1">
    <property type="nucleotide sequence ID" value="NZ_CP010725.1"/>
</dbReference>
<proteinExistence type="predicted"/>
<dbReference type="AlphaFoldDB" id="A0A2I7K6B2"/>
<protein>
    <recommendedName>
        <fullName evidence="4">Gene transfer agent protein</fullName>
    </recommendedName>
</protein>
<reference evidence="2 3" key="2">
    <citation type="journal article" date="2017" name="Genome Biol. Evol.">
        <title>Trajectories and Drivers of Genome Evolution in Surface-Associated Marine Phaeobacter.</title>
        <authorList>
            <person name="Freese H.M."/>
            <person name="Sikorski J."/>
            <person name="Bunk B."/>
            <person name="Scheuner C."/>
            <person name="Meier-Kolthoff J.P."/>
            <person name="Sproer C."/>
            <person name="Gram L."/>
            <person name="Overmann J."/>
        </authorList>
    </citation>
    <scope>NUCLEOTIDE SEQUENCE [LARGE SCALE GENOMIC DNA]</scope>
    <source>
        <strain evidence="2 3">P88</strain>
    </source>
</reference>
<feature type="compositionally biased region" description="Acidic residues" evidence="1">
    <location>
        <begin position="105"/>
        <end position="120"/>
    </location>
</feature>
<evidence type="ECO:0000313" key="3">
    <source>
        <dbReference type="Proteomes" id="UP000236447"/>
    </source>
</evidence>
<feature type="region of interest" description="Disordered" evidence="1">
    <location>
        <begin position="101"/>
        <end position="126"/>
    </location>
</feature>